<evidence type="ECO:0000256" key="2">
    <source>
        <dbReference type="SAM" id="SignalP"/>
    </source>
</evidence>
<protein>
    <submittedName>
        <fullName evidence="3">Uncharacterized protein</fullName>
    </submittedName>
</protein>
<evidence type="ECO:0000256" key="1">
    <source>
        <dbReference type="SAM" id="MobiDB-lite"/>
    </source>
</evidence>
<feature type="region of interest" description="Disordered" evidence="1">
    <location>
        <begin position="33"/>
        <end position="55"/>
    </location>
</feature>
<feature type="signal peptide" evidence="2">
    <location>
        <begin position="1"/>
        <end position="24"/>
    </location>
</feature>
<dbReference type="Proteomes" id="UP000230842">
    <property type="component" value="Unassembled WGS sequence"/>
</dbReference>
<keyword evidence="4" id="KW-1185">Reference proteome</keyword>
<dbReference type="OrthoDB" id="3829967at2"/>
<organism evidence="3 4">
    <name type="scientific">Mumia flava</name>
    <dbReference type="NCBI Taxonomy" id="1348852"/>
    <lineage>
        <taxon>Bacteria</taxon>
        <taxon>Bacillati</taxon>
        <taxon>Actinomycetota</taxon>
        <taxon>Actinomycetes</taxon>
        <taxon>Propionibacteriales</taxon>
        <taxon>Nocardioidaceae</taxon>
        <taxon>Mumia</taxon>
    </lineage>
</organism>
<evidence type="ECO:0000313" key="3">
    <source>
        <dbReference type="EMBL" id="PJJ56094.1"/>
    </source>
</evidence>
<dbReference type="EMBL" id="PGEZ01000001">
    <property type="protein sequence ID" value="PJJ56094.1"/>
    <property type="molecule type" value="Genomic_DNA"/>
</dbReference>
<name>A0A0B2AYL8_9ACTN</name>
<reference evidence="3 4" key="1">
    <citation type="submission" date="2017-11" db="EMBL/GenBank/DDBJ databases">
        <title>Genomic Encyclopedia of Archaeal and Bacterial Type Strains, Phase II (KMG-II): From Individual Species to Whole Genera.</title>
        <authorList>
            <person name="Goeker M."/>
        </authorList>
    </citation>
    <scope>NUCLEOTIDE SEQUENCE [LARGE SCALE GENOMIC DNA]</scope>
    <source>
        <strain evidence="3 4">DSM 27763</strain>
    </source>
</reference>
<evidence type="ECO:0000313" key="4">
    <source>
        <dbReference type="Proteomes" id="UP000230842"/>
    </source>
</evidence>
<feature type="chain" id="PRO_5038485399" evidence="2">
    <location>
        <begin position="25"/>
        <end position="184"/>
    </location>
</feature>
<accession>A0A0B2AYL8</accession>
<dbReference type="AlphaFoldDB" id="A0A0B2AYL8"/>
<dbReference type="PROSITE" id="PS51257">
    <property type="entry name" value="PROKAR_LIPOPROTEIN"/>
    <property type="match status" value="1"/>
</dbReference>
<dbReference type="RefSeq" id="WP_039368727.1">
    <property type="nucleotide sequence ID" value="NZ_PGEZ01000001.1"/>
</dbReference>
<comment type="caution">
    <text evidence="3">The sequence shown here is derived from an EMBL/GenBank/DDBJ whole genome shotgun (WGS) entry which is preliminary data.</text>
</comment>
<gene>
    <name evidence="3" type="ORF">CLV56_0298</name>
</gene>
<feature type="compositionally biased region" description="Low complexity" evidence="1">
    <location>
        <begin position="34"/>
        <end position="51"/>
    </location>
</feature>
<keyword evidence="2" id="KW-0732">Signal</keyword>
<sequence length="184" mass="19227">MTPRTRARAAGVALTTALVLFLGACGGDDEVDIDASSSAESPSAAASTDADGYTPEEREAIDAVDAYRAAVFDRGDQPIEESLEGTVTDELYAAIVPDEQAITEDAGKWRIGEATFEPESVTIDGDEAVVTGCMDTARSFIVDAGDTEVRGAATGGMRTPLKVTLERGDDTWLVATPETQEGSC</sequence>
<proteinExistence type="predicted"/>